<dbReference type="InterPro" id="IPR038404">
    <property type="entry name" value="TRAP_DctP_sf"/>
</dbReference>
<dbReference type="GO" id="GO:0055085">
    <property type="term" value="P:transmembrane transport"/>
    <property type="evidence" value="ECO:0007669"/>
    <property type="project" value="InterPro"/>
</dbReference>
<dbReference type="AlphaFoldDB" id="G5ILP1"/>
<dbReference type="HOGENOM" id="CLU_036176_4_0_9"/>
<dbReference type="GO" id="GO:0030246">
    <property type="term" value="F:carbohydrate binding"/>
    <property type="evidence" value="ECO:0007669"/>
    <property type="project" value="TreeGrafter"/>
</dbReference>
<evidence type="ECO:0000256" key="1">
    <source>
        <dbReference type="ARBA" id="ARBA00022729"/>
    </source>
</evidence>
<comment type="caution">
    <text evidence="2">The sequence shown here is derived from an EMBL/GenBank/DDBJ whole genome shotgun (WGS) entry which is preliminary data.</text>
</comment>
<accession>G5ILP1</accession>
<dbReference type="NCBIfam" id="TIGR00787">
    <property type="entry name" value="dctP"/>
    <property type="match status" value="1"/>
</dbReference>
<proteinExistence type="predicted"/>
<evidence type="ECO:0000313" key="3">
    <source>
        <dbReference type="Proteomes" id="UP000005384"/>
    </source>
</evidence>
<name>G5ILP1_9FIRM</name>
<sequence length="344" mass="38914">MKKKKWAVRVLAALGLGMALVLVNGIPGEMQGKRTPEETVKLVLANNQPEDNCTTAAVEWFAGQVREKTDGRVEISVYNDGELGDVMSSLEQLQYGAVDIVKADVSAMSNYVGEYHAFLMPYIYQDDAHFWKVHSGEIGMGILRGKQMKEQNMYGLCYYDGGTRCFYNTKKEIHTPKDMKGMLVRIQESRVMMSMVEALGAQPMMIPYSEVYSSLQPGGVDAAENSIVNYLGQSHYQAAPYFVEDNHTRSADMLVMSEESREKLSEADLDIIDEVAEESCEYQKKLWAEAERQARKTLEEKGVTITKLSEEEMQEFREICEPIWYSYDKGKYNDLVDRIVAAGM</sequence>
<reference evidence="2 3" key="1">
    <citation type="submission" date="2011-08" db="EMBL/GenBank/DDBJ databases">
        <title>The Genome Sequence of Clostridium hathewayi WAL-18680.</title>
        <authorList>
            <consortium name="The Broad Institute Genome Sequencing Platform"/>
            <person name="Earl A."/>
            <person name="Ward D."/>
            <person name="Feldgarden M."/>
            <person name="Gevers D."/>
            <person name="Finegold S.M."/>
            <person name="Summanen P.H."/>
            <person name="Molitoris D.R."/>
            <person name="Song M."/>
            <person name="Daigneault M."/>
            <person name="Allen-Vercoe E."/>
            <person name="Young S.K."/>
            <person name="Zeng Q."/>
            <person name="Gargeya S."/>
            <person name="Fitzgerald M."/>
            <person name="Haas B."/>
            <person name="Abouelleil A."/>
            <person name="Alvarado L."/>
            <person name="Arachchi H.M."/>
            <person name="Berlin A."/>
            <person name="Brown A."/>
            <person name="Chapman S.B."/>
            <person name="Chen Z."/>
            <person name="Dunbar C."/>
            <person name="Freedman E."/>
            <person name="Gearin G."/>
            <person name="Gellesch M."/>
            <person name="Goldberg J."/>
            <person name="Griggs A."/>
            <person name="Gujja S."/>
            <person name="Heiman D."/>
            <person name="Howarth C."/>
            <person name="Larson L."/>
            <person name="Lui A."/>
            <person name="MacDonald P.J.P."/>
            <person name="Montmayeur A."/>
            <person name="Murphy C."/>
            <person name="Neiman D."/>
            <person name="Pearson M."/>
            <person name="Priest M."/>
            <person name="Roberts A."/>
            <person name="Saif S."/>
            <person name="Shea T."/>
            <person name="Shenoy N."/>
            <person name="Sisk P."/>
            <person name="Stolte C."/>
            <person name="Sykes S."/>
            <person name="Wortman J."/>
            <person name="Nusbaum C."/>
            <person name="Birren B."/>
        </authorList>
    </citation>
    <scope>NUCLEOTIDE SEQUENCE [LARGE SCALE GENOMIC DNA]</scope>
    <source>
        <strain evidence="2 3">WAL-18680</strain>
    </source>
</reference>
<keyword evidence="3" id="KW-1185">Reference proteome</keyword>
<dbReference type="GO" id="GO:0030288">
    <property type="term" value="C:outer membrane-bounded periplasmic space"/>
    <property type="evidence" value="ECO:0007669"/>
    <property type="project" value="InterPro"/>
</dbReference>
<dbReference type="CDD" id="cd13671">
    <property type="entry name" value="PBP2_TRAP_SBP_like_3"/>
    <property type="match status" value="1"/>
</dbReference>
<dbReference type="InterPro" id="IPR004682">
    <property type="entry name" value="TRAP_DctP"/>
</dbReference>
<keyword evidence="1" id="KW-0732">Signal</keyword>
<dbReference type="Pfam" id="PF03480">
    <property type="entry name" value="DctP"/>
    <property type="match status" value="1"/>
</dbReference>
<organism evidence="2 3">
    <name type="scientific">Hungatella hathewayi WAL-18680</name>
    <dbReference type="NCBI Taxonomy" id="742737"/>
    <lineage>
        <taxon>Bacteria</taxon>
        <taxon>Bacillati</taxon>
        <taxon>Bacillota</taxon>
        <taxon>Clostridia</taxon>
        <taxon>Lachnospirales</taxon>
        <taxon>Lachnospiraceae</taxon>
        <taxon>Hungatella</taxon>
    </lineage>
</organism>
<dbReference type="Proteomes" id="UP000005384">
    <property type="component" value="Unassembled WGS sequence"/>
</dbReference>
<dbReference type="InterPro" id="IPR018389">
    <property type="entry name" value="DctP_fam"/>
</dbReference>
<dbReference type="PANTHER" id="PTHR33376:SF2">
    <property type="entry name" value="DICARBOXYLATE-BINDING PERIPLASMIC PROTEIN"/>
    <property type="match status" value="1"/>
</dbReference>
<evidence type="ECO:0000313" key="2">
    <source>
        <dbReference type="EMBL" id="EHI57310.1"/>
    </source>
</evidence>
<gene>
    <name evidence="2" type="ORF">HMPREF9473_04419</name>
</gene>
<dbReference type="EMBL" id="ADLN01000120">
    <property type="protein sequence ID" value="EHI57310.1"/>
    <property type="molecule type" value="Genomic_DNA"/>
</dbReference>
<dbReference type="Gene3D" id="3.40.190.170">
    <property type="entry name" value="Bacterial extracellular solute-binding protein, family 7"/>
    <property type="match status" value="1"/>
</dbReference>
<dbReference type="NCBIfam" id="NF037995">
    <property type="entry name" value="TRAP_S1"/>
    <property type="match status" value="1"/>
</dbReference>
<dbReference type="RefSeq" id="WP_006782407.1">
    <property type="nucleotide sequence ID" value="NZ_CP040506.1"/>
</dbReference>
<dbReference type="PIRSF" id="PIRSF006470">
    <property type="entry name" value="DctB"/>
    <property type="match status" value="1"/>
</dbReference>
<dbReference type="PATRIC" id="fig|742737.3.peg.4404"/>
<dbReference type="PANTHER" id="PTHR33376">
    <property type="match status" value="1"/>
</dbReference>
<protein>
    <submittedName>
        <fullName evidence="2">Uncharacterized protein</fullName>
    </submittedName>
</protein>